<feature type="transmembrane region" description="Helical" evidence="1">
    <location>
        <begin position="20"/>
        <end position="40"/>
    </location>
</feature>
<evidence type="ECO:0000313" key="3">
    <source>
        <dbReference type="Proteomes" id="UP000001734"/>
    </source>
</evidence>
<dbReference type="EMBL" id="CP000964">
    <property type="protein sequence ID" value="ACI10718.1"/>
    <property type="molecule type" value="Genomic_DNA"/>
</dbReference>
<keyword evidence="1" id="KW-0812">Transmembrane</keyword>
<reference evidence="2 3" key="1">
    <citation type="journal article" date="2008" name="PLoS Genet.">
        <title>Complete genome sequence of the N2-fixing broad host range endophyte Klebsiella pneumoniae 342 and virulence predictions verified in mice.</title>
        <authorList>
            <person name="Fouts D.E."/>
            <person name="Tyler H.L."/>
            <person name="DeBoy R.T."/>
            <person name="Daugherty S."/>
            <person name="Ren Q."/>
            <person name="Badger J.H."/>
            <person name="Durkin A.S."/>
            <person name="Huot H."/>
            <person name="Shrivastava S."/>
            <person name="Kothari S."/>
            <person name="Dodson R.J."/>
            <person name="Mohamoud Y."/>
            <person name="Khouri H."/>
            <person name="Roesch L.F."/>
            <person name="Krogfelt K.A."/>
            <person name="Struve C."/>
            <person name="Triplett E.W."/>
            <person name="Methe B.A."/>
        </authorList>
    </citation>
    <scope>NUCLEOTIDE SEQUENCE [LARGE SCALE GENOMIC DNA]</scope>
    <source>
        <strain evidence="2 3">342</strain>
    </source>
</reference>
<keyword evidence="1" id="KW-1133">Transmembrane helix</keyword>
<keyword evidence="1" id="KW-0472">Membrane</keyword>
<dbReference type="AlphaFoldDB" id="B5XYQ4"/>
<organism evidence="2 3">
    <name type="scientific">Klebsiella variicola (strain 342)</name>
    <name type="common">Klebsiella pneumoniae</name>
    <dbReference type="NCBI Taxonomy" id="507522"/>
    <lineage>
        <taxon>Bacteria</taxon>
        <taxon>Pseudomonadati</taxon>
        <taxon>Pseudomonadota</taxon>
        <taxon>Gammaproteobacteria</taxon>
        <taxon>Enterobacterales</taxon>
        <taxon>Enterobacteriaceae</taxon>
        <taxon>Klebsiella/Raoultella group</taxon>
        <taxon>Klebsiella</taxon>
        <taxon>Klebsiella pneumoniae complex</taxon>
    </lineage>
</organism>
<dbReference type="BioCyc" id="KPNE507522:GI0B-3682-MONOMER"/>
<evidence type="ECO:0000313" key="2">
    <source>
        <dbReference type="EMBL" id="ACI10718.1"/>
    </source>
</evidence>
<protein>
    <submittedName>
        <fullName evidence="2">Uncharacterized protein</fullName>
    </submittedName>
</protein>
<dbReference type="Proteomes" id="UP000001734">
    <property type="component" value="Chromosome"/>
</dbReference>
<proteinExistence type="predicted"/>
<name>B5XYQ4_KLEV3</name>
<accession>B5XYQ4</accession>
<gene>
    <name evidence="2" type="ordered locus">KPK_3700</name>
</gene>
<sequence length="47" mass="5138">MPPVSADTVGPRKRSAAGQALITFQAALLCGYFAGWRYAYPAYKCRL</sequence>
<evidence type="ECO:0000256" key="1">
    <source>
        <dbReference type="SAM" id="Phobius"/>
    </source>
</evidence>
<dbReference type="HOGENOM" id="CLU_3169192_0_0_6"/>
<dbReference type="KEGG" id="kpe:KPK_3700"/>